<dbReference type="PROSITE" id="PS50017">
    <property type="entry name" value="DEATH_DOMAIN"/>
    <property type="match status" value="1"/>
</dbReference>
<dbReference type="Pfam" id="PF17217">
    <property type="entry name" value="UPA"/>
    <property type="match status" value="1"/>
</dbReference>
<dbReference type="EMBL" id="OZ035823">
    <property type="protein sequence ID" value="CAL1569381.1"/>
    <property type="molecule type" value="Genomic_DNA"/>
</dbReference>
<dbReference type="GO" id="GO:0016020">
    <property type="term" value="C:membrane"/>
    <property type="evidence" value="ECO:0007669"/>
    <property type="project" value="InterPro"/>
</dbReference>
<dbReference type="SMART" id="SM00005">
    <property type="entry name" value="DEATH"/>
    <property type="match status" value="1"/>
</dbReference>
<protein>
    <recommendedName>
        <fullName evidence="1">Death domain-containing protein</fullName>
    </recommendedName>
</protein>
<organism evidence="2 3">
    <name type="scientific">Knipowitschia caucasica</name>
    <name type="common">Caucasian dwarf goby</name>
    <name type="synonym">Pomatoschistus caucasicus</name>
    <dbReference type="NCBI Taxonomy" id="637954"/>
    <lineage>
        <taxon>Eukaryota</taxon>
        <taxon>Metazoa</taxon>
        <taxon>Chordata</taxon>
        <taxon>Craniata</taxon>
        <taxon>Vertebrata</taxon>
        <taxon>Euteleostomi</taxon>
        <taxon>Actinopterygii</taxon>
        <taxon>Neopterygii</taxon>
        <taxon>Teleostei</taxon>
        <taxon>Neoteleostei</taxon>
        <taxon>Acanthomorphata</taxon>
        <taxon>Gobiaria</taxon>
        <taxon>Gobiiformes</taxon>
        <taxon>Gobioidei</taxon>
        <taxon>Gobiidae</taxon>
        <taxon>Gobiinae</taxon>
        <taxon>Knipowitschia</taxon>
    </lineage>
</organism>
<dbReference type="InterPro" id="IPR011029">
    <property type="entry name" value="DEATH-like_dom_sf"/>
</dbReference>
<accession>A0AAV2IYQ4</accession>
<dbReference type="SUPFAM" id="SSF47986">
    <property type="entry name" value="DEATH domain"/>
    <property type="match status" value="1"/>
</dbReference>
<dbReference type="PANTHER" id="PTHR12582">
    <property type="entry name" value="NETRIN RECEPTOR UNC5"/>
    <property type="match status" value="1"/>
</dbReference>
<sequence length="303" mass="34088">MYLCCVLQDVVVVGEENFTTPCYIQMDDEACHILTETLGTTCLVGQALSASTTKRLKLAIFGPVTCPALEYHIRVYCLDDNQDSLKEVLQMEKQMGGKLLDEPKTLNFKDSTHNLRLSIHDVIHTSWKSKLVAKYQELSFQQVWTGSQRNLHCCFTLERFSLSTVELSCKVCVRQVEGEGEIFQLDTTLSEESQSIDTSLLDPASNITALIGPNAFRIPVSIRQKLCGSLDAPQTRGNDWRMLAHKLNLDRYLNYFATKSSPTGVILDLWEAQHFPDGNLSRLAQVLEEMGRHDTLGLSNTDH</sequence>
<dbReference type="Proteomes" id="UP001497482">
    <property type="component" value="Chromosome 1"/>
</dbReference>
<dbReference type="FunFam" id="1.10.533.10:FF:000001">
    <property type="entry name" value="Unc-5 netrin receptor B"/>
    <property type="match status" value="1"/>
</dbReference>
<evidence type="ECO:0000313" key="2">
    <source>
        <dbReference type="EMBL" id="CAL1569381.1"/>
    </source>
</evidence>
<feature type="domain" description="Death" evidence="1">
    <location>
        <begin position="237"/>
        <end position="296"/>
    </location>
</feature>
<dbReference type="Gene3D" id="1.10.533.10">
    <property type="entry name" value="Death Domain, Fas"/>
    <property type="match status" value="1"/>
</dbReference>
<dbReference type="Pfam" id="PF00531">
    <property type="entry name" value="Death"/>
    <property type="match status" value="1"/>
</dbReference>
<gene>
    <name evidence="2" type="ORF">KC01_LOCUS1826</name>
</gene>
<dbReference type="InterPro" id="IPR000488">
    <property type="entry name" value="Death_dom"/>
</dbReference>
<dbReference type="PANTHER" id="PTHR12582:SF49">
    <property type="entry name" value="NETRIN RECEPTOR UNC5"/>
    <property type="match status" value="1"/>
</dbReference>
<dbReference type="GO" id="GO:0007411">
    <property type="term" value="P:axon guidance"/>
    <property type="evidence" value="ECO:0007669"/>
    <property type="project" value="TreeGrafter"/>
</dbReference>
<proteinExistence type="predicted"/>
<evidence type="ECO:0000313" key="3">
    <source>
        <dbReference type="Proteomes" id="UP001497482"/>
    </source>
</evidence>
<reference evidence="2 3" key="1">
    <citation type="submission" date="2024-04" db="EMBL/GenBank/DDBJ databases">
        <authorList>
            <person name="Waldvogel A.-M."/>
            <person name="Schoenle A."/>
        </authorList>
    </citation>
    <scope>NUCLEOTIDE SEQUENCE [LARGE SCALE GENOMIC DNA]</scope>
</reference>
<dbReference type="AlphaFoldDB" id="A0AAV2IYQ4"/>
<name>A0AAV2IYQ4_KNICA</name>
<dbReference type="InterPro" id="IPR037936">
    <property type="entry name" value="UNC5A-D"/>
</dbReference>
<dbReference type="GO" id="GO:0005042">
    <property type="term" value="F:netrin receptor activity"/>
    <property type="evidence" value="ECO:0007669"/>
    <property type="project" value="InterPro"/>
</dbReference>
<keyword evidence="3" id="KW-1185">Reference proteome</keyword>
<dbReference type="InterPro" id="IPR033772">
    <property type="entry name" value="UPA"/>
</dbReference>
<evidence type="ECO:0000259" key="1">
    <source>
        <dbReference type="PROSITE" id="PS50017"/>
    </source>
</evidence>